<keyword evidence="4" id="KW-1185">Reference proteome</keyword>
<keyword evidence="2" id="KW-0560">Oxidoreductase</keyword>
<evidence type="ECO:0000256" key="2">
    <source>
        <dbReference type="ARBA" id="ARBA00023002"/>
    </source>
</evidence>
<protein>
    <submittedName>
        <fullName evidence="3">Short-chain dehydrogenase</fullName>
    </submittedName>
</protein>
<dbReference type="PANTHER" id="PTHR24322">
    <property type="entry name" value="PKSB"/>
    <property type="match status" value="1"/>
</dbReference>
<evidence type="ECO:0000313" key="3">
    <source>
        <dbReference type="EMBL" id="SHF37826.1"/>
    </source>
</evidence>
<name>A0A1M5B5Y2_9RHOB</name>
<dbReference type="CDD" id="cd05233">
    <property type="entry name" value="SDR_c"/>
    <property type="match status" value="1"/>
</dbReference>
<gene>
    <name evidence="3" type="ORF">SAMN05444279_1335</name>
</gene>
<dbReference type="Gene3D" id="3.40.50.720">
    <property type="entry name" value="NAD(P)-binding Rossmann-like Domain"/>
    <property type="match status" value="1"/>
</dbReference>
<dbReference type="Proteomes" id="UP000325134">
    <property type="component" value="Unassembled WGS sequence"/>
</dbReference>
<dbReference type="PRINTS" id="PR00081">
    <property type="entry name" value="GDHRDH"/>
</dbReference>
<dbReference type="AlphaFoldDB" id="A0A1M5B5Y2"/>
<accession>A0A1M5B5Y2</accession>
<organism evidence="3 4">
    <name type="scientific">Ruegeria intermedia</name>
    <dbReference type="NCBI Taxonomy" id="996115"/>
    <lineage>
        <taxon>Bacteria</taxon>
        <taxon>Pseudomonadati</taxon>
        <taxon>Pseudomonadota</taxon>
        <taxon>Alphaproteobacteria</taxon>
        <taxon>Rhodobacterales</taxon>
        <taxon>Roseobacteraceae</taxon>
        <taxon>Ruegeria</taxon>
    </lineage>
</organism>
<reference evidence="3 4" key="1">
    <citation type="submission" date="2016-11" db="EMBL/GenBank/DDBJ databases">
        <authorList>
            <person name="Varghese N."/>
            <person name="Submissions S."/>
        </authorList>
    </citation>
    <scope>NUCLEOTIDE SEQUENCE [LARGE SCALE GENOMIC DNA]</scope>
    <source>
        <strain evidence="3 4">DSM 29341</strain>
    </source>
</reference>
<dbReference type="InterPro" id="IPR020904">
    <property type="entry name" value="Sc_DH/Rdtase_CS"/>
</dbReference>
<dbReference type="Pfam" id="PF00106">
    <property type="entry name" value="adh_short"/>
    <property type="match status" value="1"/>
</dbReference>
<comment type="similarity">
    <text evidence="1">Belongs to the short-chain dehydrogenases/reductases (SDR) family.</text>
</comment>
<dbReference type="PANTHER" id="PTHR24322:SF736">
    <property type="entry name" value="RETINOL DEHYDROGENASE 10"/>
    <property type="match status" value="1"/>
</dbReference>
<dbReference type="GO" id="GO:0016616">
    <property type="term" value="F:oxidoreductase activity, acting on the CH-OH group of donors, NAD or NADP as acceptor"/>
    <property type="evidence" value="ECO:0007669"/>
    <property type="project" value="TreeGrafter"/>
</dbReference>
<dbReference type="InterPro" id="IPR002347">
    <property type="entry name" value="SDR_fam"/>
</dbReference>
<dbReference type="InterPro" id="IPR036291">
    <property type="entry name" value="NAD(P)-bd_dom_sf"/>
</dbReference>
<dbReference type="FunFam" id="3.40.50.720:FF:000084">
    <property type="entry name" value="Short-chain dehydrogenase reductase"/>
    <property type="match status" value="1"/>
</dbReference>
<dbReference type="SUPFAM" id="SSF51735">
    <property type="entry name" value="NAD(P)-binding Rossmann-fold domains"/>
    <property type="match status" value="1"/>
</dbReference>
<dbReference type="PROSITE" id="PS00061">
    <property type="entry name" value="ADH_SHORT"/>
    <property type="match status" value="1"/>
</dbReference>
<sequence length="270" mass="29016">MLLPSIVTQMKAEHDMELQDKIVVITGAAHGIGKGLAERFAREGARVVCADIDLDGAQTVAGTIGGHAVRCDVANEDDIRDLIDKVEASVGPIDLFCANAGILTLGGLDVPDDHWDRIWKINVMSHVWTARHLVPRMVARGGGYILTTASAAGLLNQPGAAPYGVTKHAAVGFAEWLALTYGDKGLGVSVLCPQAVRSEMTRGFEDSVASIDGMLEPEDVAQACVDAIRAETFLVLPHPQVLDYMRLKTADYDRWLGGMRKLNQKFAGDI</sequence>
<proteinExistence type="inferred from homology"/>
<dbReference type="EMBL" id="FQVK01000033">
    <property type="protein sequence ID" value="SHF37826.1"/>
    <property type="molecule type" value="Genomic_DNA"/>
</dbReference>
<evidence type="ECO:0000256" key="1">
    <source>
        <dbReference type="ARBA" id="ARBA00006484"/>
    </source>
</evidence>
<evidence type="ECO:0000313" key="4">
    <source>
        <dbReference type="Proteomes" id="UP000325134"/>
    </source>
</evidence>